<dbReference type="AlphaFoldDB" id="A0A4Z2I891"/>
<dbReference type="Proteomes" id="UP000314294">
    <property type="component" value="Unassembled WGS sequence"/>
</dbReference>
<feature type="region of interest" description="Disordered" evidence="1">
    <location>
        <begin position="183"/>
        <end position="219"/>
    </location>
</feature>
<comment type="caution">
    <text evidence="2">The sequence shown here is derived from an EMBL/GenBank/DDBJ whole genome shotgun (WGS) entry which is preliminary data.</text>
</comment>
<dbReference type="EMBL" id="SRLO01000118">
    <property type="protein sequence ID" value="TNN74031.1"/>
    <property type="molecule type" value="Genomic_DNA"/>
</dbReference>
<reference evidence="2 3" key="1">
    <citation type="submission" date="2019-03" db="EMBL/GenBank/DDBJ databases">
        <title>First draft genome of Liparis tanakae, snailfish: a comprehensive survey of snailfish specific genes.</title>
        <authorList>
            <person name="Kim W."/>
            <person name="Song I."/>
            <person name="Jeong J.-H."/>
            <person name="Kim D."/>
            <person name="Kim S."/>
            <person name="Ryu S."/>
            <person name="Song J.Y."/>
            <person name="Lee S.K."/>
        </authorList>
    </citation>
    <scope>NUCLEOTIDE SEQUENCE [LARGE SCALE GENOMIC DNA]</scope>
    <source>
        <tissue evidence="2">Muscle</tissue>
    </source>
</reference>
<feature type="compositionally biased region" description="Basic and acidic residues" evidence="1">
    <location>
        <begin position="89"/>
        <end position="120"/>
    </location>
</feature>
<evidence type="ECO:0000256" key="1">
    <source>
        <dbReference type="SAM" id="MobiDB-lite"/>
    </source>
</evidence>
<protein>
    <submittedName>
        <fullName evidence="2">Uncharacterized protein</fullName>
    </submittedName>
</protein>
<gene>
    <name evidence="2" type="ORF">EYF80_015672</name>
</gene>
<feature type="region of interest" description="Disordered" evidence="1">
    <location>
        <begin position="84"/>
        <end position="160"/>
    </location>
</feature>
<sequence>MRSLRLRLPPTGAALASGMRRERKRRERNGTTNRALHQKQASSERGSVSFALTSSGGWHQDEIELHPVHPGCAHATCSHDLLITQSSGNREDGENEARRREKAGEREREREREREGRGEGAIHLQGNSPSVSGDVAACPSARDVHEERRLGPAVLSPPPPSPLWVEQEAAGSSAWQENLIAPGLQHDHKPNQDHRERGVETLTADPRHRPRGPSAAARERSMKSIEFLINAAVHLNNEKEPLDPDQQNKLAFSFGLSPALCQPGEFSGTRRPCQRARKAISCQVLRDFKKNGAARSAPERRRKAACGRNREKTTANKVEIKRGATRTPVSLHPDTRPNLAVFTSDRTDLLPAVRRRSPAADGRICFHVRVGIDLQAGDASPMPGSPRTLHPRHTVNGLGAGEKPCCRRETRY</sequence>
<evidence type="ECO:0000313" key="2">
    <source>
        <dbReference type="EMBL" id="TNN74031.1"/>
    </source>
</evidence>
<name>A0A4Z2I891_9TELE</name>
<feature type="region of interest" description="Disordered" evidence="1">
    <location>
        <begin position="1"/>
        <end position="47"/>
    </location>
</feature>
<feature type="region of interest" description="Disordered" evidence="1">
    <location>
        <begin position="382"/>
        <end position="412"/>
    </location>
</feature>
<feature type="compositionally biased region" description="Basic and acidic residues" evidence="1">
    <location>
        <begin position="185"/>
        <end position="199"/>
    </location>
</feature>
<organism evidence="2 3">
    <name type="scientific">Liparis tanakae</name>
    <name type="common">Tanaka's snailfish</name>
    <dbReference type="NCBI Taxonomy" id="230148"/>
    <lineage>
        <taxon>Eukaryota</taxon>
        <taxon>Metazoa</taxon>
        <taxon>Chordata</taxon>
        <taxon>Craniata</taxon>
        <taxon>Vertebrata</taxon>
        <taxon>Euteleostomi</taxon>
        <taxon>Actinopterygii</taxon>
        <taxon>Neopterygii</taxon>
        <taxon>Teleostei</taxon>
        <taxon>Neoteleostei</taxon>
        <taxon>Acanthomorphata</taxon>
        <taxon>Eupercaria</taxon>
        <taxon>Perciformes</taxon>
        <taxon>Cottioidei</taxon>
        <taxon>Cottales</taxon>
        <taxon>Liparidae</taxon>
        <taxon>Liparis</taxon>
    </lineage>
</organism>
<accession>A0A4Z2I891</accession>
<keyword evidence="3" id="KW-1185">Reference proteome</keyword>
<evidence type="ECO:0000313" key="3">
    <source>
        <dbReference type="Proteomes" id="UP000314294"/>
    </source>
</evidence>
<proteinExistence type="predicted"/>